<dbReference type="Proteomes" id="UP000298860">
    <property type="component" value="Unassembled WGS sequence"/>
</dbReference>
<accession>A0A4D4JF62</accession>
<dbReference type="RefSeq" id="WP_137815551.1">
    <property type="nucleotide sequence ID" value="NZ_BJFL01000025.1"/>
</dbReference>
<dbReference type="EMBL" id="BJFL01000025">
    <property type="protein sequence ID" value="GDY32547.1"/>
    <property type="molecule type" value="Genomic_DNA"/>
</dbReference>
<proteinExistence type="predicted"/>
<comment type="caution">
    <text evidence="2">The sequence shown here is derived from an EMBL/GenBank/DDBJ whole genome shotgun (WGS) entry which is preliminary data.</text>
</comment>
<name>A0A4D4JF62_9PSEU</name>
<feature type="region of interest" description="Disordered" evidence="1">
    <location>
        <begin position="296"/>
        <end position="321"/>
    </location>
</feature>
<evidence type="ECO:0000256" key="1">
    <source>
        <dbReference type="SAM" id="MobiDB-lite"/>
    </source>
</evidence>
<reference evidence="3" key="1">
    <citation type="submission" date="2019-04" db="EMBL/GenBank/DDBJ databases">
        <title>Draft genome sequence of Pseudonocardiaceae bacterium SL3-2-4.</title>
        <authorList>
            <person name="Ningsih F."/>
            <person name="Yokota A."/>
            <person name="Sakai Y."/>
            <person name="Nanatani K."/>
            <person name="Yabe S."/>
            <person name="Oetari A."/>
            <person name="Sjamsuridzal W."/>
        </authorList>
    </citation>
    <scope>NUCLEOTIDE SEQUENCE [LARGE SCALE GENOMIC DNA]</scope>
    <source>
        <strain evidence="3">SL3-2-4</strain>
    </source>
</reference>
<feature type="region of interest" description="Disordered" evidence="1">
    <location>
        <begin position="206"/>
        <end position="266"/>
    </location>
</feature>
<organism evidence="2 3">
    <name type="scientific">Gandjariella thermophila</name>
    <dbReference type="NCBI Taxonomy" id="1931992"/>
    <lineage>
        <taxon>Bacteria</taxon>
        <taxon>Bacillati</taxon>
        <taxon>Actinomycetota</taxon>
        <taxon>Actinomycetes</taxon>
        <taxon>Pseudonocardiales</taxon>
        <taxon>Pseudonocardiaceae</taxon>
        <taxon>Gandjariella</taxon>
    </lineage>
</organism>
<dbReference type="AlphaFoldDB" id="A0A4D4JF62"/>
<feature type="compositionally biased region" description="Basic and acidic residues" evidence="1">
    <location>
        <begin position="306"/>
        <end position="321"/>
    </location>
</feature>
<dbReference type="OrthoDB" id="4149396at2"/>
<evidence type="ECO:0000313" key="2">
    <source>
        <dbReference type="EMBL" id="GDY32547.1"/>
    </source>
</evidence>
<sequence>MDDLSRPRTLIAMDIRKSSAGGHARHGRLIRGLQRANDRVCARFQTPGNPWPRRPSGDGELITVPGDVPKARILADAVREWCIELRAFNEDKSEDGEIRLRVAVEHGDITVDPDSGFPLGGDALVTVNRLCESAPLRAALDRFPAAPLALVVSDRLFHDVVVYRERGLDPGAFEPVRVRHDHKGFNEIAWLHVPGVSVAELAAAGLDTGPATGPDTGEEIGDPGTGQPAAATDASGGARQRSGRASAGGARYQRNEGPNHGQATYGDHSIAAGTVYFGQAPSSHYHAPIHVGGNASATFGPASTVRRGDGRDHRHETGSGD</sequence>
<keyword evidence="3" id="KW-1185">Reference proteome</keyword>
<evidence type="ECO:0000313" key="3">
    <source>
        <dbReference type="Proteomes" id="UP000298860"/>
    </source>
</evidence>
<protein>
    <submittedName>
        <fullName evidence="2">Uncharacterized protein</fullName>
    </submittedName>
</protein>
<gene>
    <name evidence="2" type="ORF">GTS_41800</name>
</gene>